<protein>
    <recommendedName>
        <fullName evidence="4">Secreted protein</fullName>
    </recommendedName>
</protein>
<dbReference type="EMBL" id="CP120988">
    <property type="protein sequence ID" value="WLQ60487.1"/>
    <property type="molecule type" value="Genomic_DNA"/>
</dbReference>
<dbReference type="Proteomes" id="UP001235744">
    <property type="component" value="Chromosome"/>
</dbReference>
<keyword evidence="1" id="KW-0472">Membrane</keyword>
<evidence type="ECO:0000313" key="2">
    <source>
        <dbReference type="EMBL" id="WLQ60487.1"/>
    </source>
</evidence>
<feature type="transmembrane region" description="Helical" evidence="1">
    <location>
        <begin position="6"/>
        <end position="27"/>
    </location>
</feature>
<dbReference type="RefSeq" id="WP_306069231.1">
    <property type="nucleotide sequence ID" value="NZ_CP120988.1"/>
</dbReference>
<evidence type="ECO:0000256" key="1">
    <source>
        <dbReference type="SAM" id="Phobius"/>
    </source>
</evidence>
<name>A0ABY9IY90_9ACTN</name>
<keyword evidence="1" id="KW-0812">Transmembrane</keyword>
<reference evidence="2 3" key="1">
    <citation type="submission" date="2023-03" db="EMBL/GenBank/DDBJ databases">
        <title>Isolation and description of six Streptomyces strains from soil environments, able to metabolize different microbial glucans.</title>
        <authorList>
            <person name="Widen T."/>
            <person name="Larsbrink J."/>
        </authorList>
    </citation>
    <scope>NUCLEOTIDE SEQUENCE [LARGE SCALE GENOMIC DNA]</scope>
    <source>
        <strain evidence="2 3">Alt2</strain>
    </source>
</reference>
<gene>
    <name evidence="2" type="ORF">P8A19_35920</name>
</gene>
<keyword evidence="1" id="KW-1133">Transmembrane helix</keyword>
<organism evidence="2 3">
    <name type="scientific">Streptomyces poriferorum</name>
    <dbReference type="NCBI Taxonomy" id="2798799"/>
    <lineage>
        <taxon>Bacteria</taxon>
        <taxon>Bacillati</taxon>
        <taxon>Actinomycetota</taxon>
        <taxon>Actinomycetes</taxon>
        <taxon>Kitasatosporales</taxon>
        <taxon>Streptomycetaceae</taxon>
        <taxon>Streptomyces</taxon>
    </lineage>
</organism>
<keyword evidence="3" id="KW-1185">Reference proteome</keyword>
<proteinExistence type="predicted"/>
<evidence type="ECO:0000313" key="3">
    <source>
        <dbReference type="Proteomes" id="UP001235744"/>
    </source>
</evidence>
<accession>A0ABY9IY90</accession>
<sequence length="200" mass="22205">MTQLGVAIVTASSALAGATVGGLFTLLKGRQEAGERQADRDEQQRHRRLEARRDAYIGFLKAFGDAEDELHLLYEFRVPASMAIFEDAQRPVIKGFNNLFQAKLGVEMAGPAVMAAQAQRVLDQLYSIIEEYEGCFKENKDRADATSLIDLVPGHSRLANRLNIQRDRFTGAARVQLGGDVDEVPREVLRNYVGDLARLE</sequence>
<evidence type="ECO:0008006" key="4">
    <source>
        <dbReference type="Google" id="ProtNLM"/>
    </source>
</evidence>